<gene>
    <name evidence="1" type="ORF">MCC93_20150</name>
    <name evidence="2" type="ORF">MON37_04990</name>
</gene>
<dbReference type="GeneID" id="99689072"/>
<protein>
    <submittedName>
        <fullName evidence="1">Uncharacterized protein</fullName>
    </submittedName>
</protein>
<dbReference type="EMBL" id="CP094242">
    <property type="protein sequence ID" value="UNV88281.1"/>
    <property type="molecule type" value="Genomic_DNA"/>
</dbReference>
<dbReference type="RefSeq" id="WP_003743239.1">
    <property type="nucleotide sequence ID" value="NZ_CP094242.1"/>
</dbReference>
<sequence length="164" mass="19152">MRYHFPISVDMFDFLTTGRFDYLEIGQTAEMILQMFPAPECVPKGLLVKKGWNIWLYGNIELHFSDDRLTQIRADFQPGEPLNGGRWLSLNPWFFNHADKLDLYSTIAKLVQHRIDFIKIDTPSALILRLQSGVELMFEKFSGQRLFAFCKQKTTLPQWAHEPV</sequence>
<dbReference type="EMBL" id="JUFZ01000098">
    <property type="protein sequence ID" value="KIC06551.1"/>
    <property type="molecule type" value="Genomic_DNA"/>
</dbReference>
<dbReference type="Proteomes" id="UP000031390">
    <property type="component" value="Unassembled WGS sequence"/>
</dbReference>
<reference evidence="1 3" key="1">
    <citation type="submission" date="2014-12" db="EMBL/GenBank/DDBJ databases">
        <title>Genome sequence of Morococcus cerebrosus.</title>
        <authorList>
            <person name="Shin S.-K."/>
            <person name="Yi H."/>
        </authorList>
    </citation>
    <scope>NUCLEOTIDE SEQUENCE [LARGE SCALE GENOMIC DNA]</scope>
    <source>
        <strain evidence="1 3">CIP 81.93</strain>
    </source>
</reference>
<evidence type="ECO:0000313" key="2">
    <source>
        <dbReference type="EMBL" id="UNV88281.1"/>
    </source>
</evidence>
<name>A0A0C1GM66_9NEIS</name>
<keyword evidence="4" id="KW-1185">Reference proteome</keyword>
<proteinExistence type="predicted"/>
<evidence type="ECO:0000313" key="1">
    <source>
        <dbReference type="EMBL" id="KIC06551.1"/>
    </source>
</evidence>
<accession>A0A0C1GM66</accession>
<dbReference type="PATRIC" id="fig|1056807.3.peg.1934"/>
<reference evidence="2 4" key="2">
    <citation type="submission" date="2022-03" db="EMBL/GenBank/DDBJ databases">
        <title>Genome sequencing of Morococcus cerebrosus.</title>
        <authorList>
            <person name="Baek M.-G."/>
            <person name="Yi H."/>
        </authorList>
    </citation>
    <scope>NUCLEOTIDE SEQUENCE [LARGE SCALE GENOMIC DNA]</scope>
    <source>
        <strain evidence="2 4">CIP 81.93</strain>
    </source>
</reference>
<organism evidence="1 3">
    <name type="scientific">Morococcus cerebrosus</name>
    <dbReference type="NCBI Taxonomy" id="1056807"/>
    <lineage>
        <taxon>Bacteria</taxon>
        <taxon>Pseudomonadati</taxon>
        <taxon>Pseudomonadota</taxon>
        <taxon>Betaproteobacteria</taxon>
        <taxon>Neisseriales</taxon>
        <taxon>Neisseriaceae</taxon>
        <taxon>Morococcus</taxon>
    </lineage>
</organism>
<dbReference type="AlphaFoldDB" id="A0A0C1GM66"/>
<dbReference type="Proteomes" id="UP000829504">
    <property type="component" value="Chromosome"/>
</dbReference>
<evidence type="ECO:0000313" key="3">
    <source>
        <dbReference type="Proteomes" id="UP000031390"/>
    </source>
</evidence>
<evidence type="ECO:0000313" key="4">
    <source>
        <dbReference type="Proteomes" id="UP000829504"/>
    </source>
</evidence>